<name>A0A1M4XP20_9BACL</name>
<dbReference type="Proteomes" id="UP000184476">
    <property type="component" value="Unassembled WGS sequence"/>
</dbReference>
<dbReference type="InterPro" id="IPR005754">
    <property type="entry name" value="Sortase"/>
</dbReference>
<dbReference type="CDD" id="cd05828">
    <property type="entry name" value="Sortase_D_1"/>
    <property type="match status" value="1"/>
</dbReference>
<dbReference type="AlphaFoldDB" id="A0A1M4XP20"/>
<organism evidence="4 5">
    <name type="scientific">Seinonella peptonophila</name>
    <dbReference type="NCBI Taxonomy" id="112248"/>
    <lineage>
        <taxon>Bacteria</taxon>
        <taxon>Bacillati</taxon>
        <taxon>Bacillota</taxon>
        <taxon>Bacilli</taxon>
        <taxon>Bacillales</taxon>
        <taxon>Thermoactinomycetaceae</taxon>
        <taxon>Seinonella</taxon>
    </lineage>
</organism>
<dbReference type="SUPFAM" id="SSF63817">
    <property type="entry name" value="Sortase"/>
    <property type="match status" value="1"/>
</dbReference>
<accession>A0A1M4XP20</accession>
<dbReference type="SUPFAM" id="SSF81995">
    <property type="entry name" value="beta-sandwich domain of Sec23/24"/>
    <property type="match status" value="1"/>
</dbReference>
<dbReference type="NCBIfam" id="NF033746">
    <property type="entry name" value="class_D_sortase"/>
    <property type="match status" value="1"/>
</dbReference>
<dbReference type="Gene3D" id="2.40.260.10">
    <property type="entry name" value="Sortase"/>
    <property type="match status" value="1"/>
</dbReference>
<keyword evidence="5" id="KW-1185">Reference proteome</keyword>
<dbReference type="OrthoDB" id="165822at2"/>
<feature type="compositionally biased region" description="Polar residues" evidence="3">
    <location>
        <begin position="63"/>
        <end position="75"/>
    </location>
</feature>
<evidence type="ECO:0000313" key="5">
    <source>
        <dbReference type="Proteomes" id="UP000184476"/>
    </source>
</evidence>
<evidence type="ECO:0000256" key="1">
    <source>
        <dbReference type="ARBA" id="ARBA00022801"/>
    </source>
</evidence>
<dbReference type="GO" id="GO:0016787">
    <property type="term" value="F:hydrolase activity"/>
    <property type="evidence" value="ECO:0007669"/>
    <property type="project" value="UniProtKB-KW"/>
</dbReference>
<dbReference type="EMBL" id="FQVL01000005">
    <property type="protein sequence ID" value="SHE95249.1"/>
    <property type="molecule type" value="Genomic_DNA"/>
</dbReference>
<feature type="active site" description="Acyl-thioester intermediate" evidence="2">
    <location>
        <position position="254"/>
    </location>
</feature>
<feature type="region of interest" description="Disordered" evidence="3">
    <location>
        <begin position="55"/>
        <end position="148"/>
    </location>
</feature>
<evidence type="ECO:0000313" key="4">
    <source>
        <dbReference type="EMBL" id="SHE95249.1"/>
    </source>
</evidence>
<feature type="compositionally biased region" description="Low complexity" evidence="3">
    <location>
        <begin position="76"/>
        <end position="138"/>
    </location>
</feature>
<dbReference type="InterPro" id="IPR023365">
    <property type="entry name" value="Sortase_dom-sf"/>
</dbReference>
<protein>
    <submittedName>
        <fullName evidence="4">LPXTG-site transpeptidase (Sortase) family protein</fullName>
    </submittedName>
</protein>
<dbReference type="STRING" id="112248.SAMN05444392_105102"/>
<evidence type="ECO:0000256" key="2">
    <source>
        <dbReference type="PIRSR" id="PIRSR605754-1"/>
    </source>
</evidence>
<evidence type="ECO:0000256" key="3">
    <source>
        <dbReference type="SAM" id="MobiDB-lite"/>
    </source>
</evidence>
<proteinExistence type="predicted"/>
<dbReference type="NCBIfam" id="TIGR01076">
    <property type="entry name" value="sortase_fam"/>
    <property type="match status" value="1"/>
</dbReference>
<feature type="active site" description="Proton donor/acceptor" evidence="2">
    <location>
        <position position="197"/>
    </location>
</feature>
<gene>
    <name evidence="4" type="ORF">SAMN05444392_105102</name>
</gene>
<sequence length="278" mass="31323">MMLSDIIPRVVAWIMIVTGLGLGGYNGYQWWDQSNPEVDDPQLAAQVTKISKNWNSTKEEKSLTTVGDSMLNQESPTPDQTTNNPPENQNTTQVTPNQQQQQPEKTEQPKQQQPEQQQTQTKPQQTQVEKKPTTQVTTHKPDKIGSKIGTLYIPRMGKTYPIIEGTDDNSLKKGVGKYIGYGTVAPDQTGHVVLSGHRDTVFRGLNKVVKGDKLYVHYHGKIYAYQVRKIWRVNKDDRTVIVPTKTPVLTLTTCYPFDFVGSAPERYIIQSDLIPLSQ</sequence>
<dbReference type="InterPro" id="IPR053525">
    <property type="entry name" value="Sortase_D"/>
</dbReference>
<dbReference type="InterPro" id="IPR041999">
    <property type="entry name" value="Sortase_D_1"/>
</dbReference>
<keyword evidence="1" id="KW-0378">Hydrolase</keyword>
<reference evidence="4 5" key="1">
    <citation type="submission" date="2016-11" db="EMBL/GenBank/DDBJ databases">
        <authorList>
            <person name="Jaros S."/>
            <person name="Januszkiewicz K."/>
            <person name="Wedrychowicz H."/>
        </authorList>
    </citation>
    <scope>NUCLEOTIDE SEQUENCE [LARGE SCALE GENOMIC DNA]</scope>
    <source>
        <strain evidence="4 5">DSM 44666</strain>
    </source>
</reference>
<dbReference type="Pfam" id="PF04203">
    <property type="entry name" value="Sortase"/>
    <property type="match status" value="1"/>
</dbReference>
<dbReference type="RefSeq" id="WP_073154721.1">
    <property type="nucleotide sequence ID" value="NZ_FQVL01000005.1"/>
</dbReference>